<reference evidence="3" key="2">
    <citation type="submission" date="2025-09" db="UniProtKB">
        <authorList>
            <consortium name="Ensembl"/>
        </authorList>
    </citation>
    <scope>IDENTIFICATION</scope>
</reference>
<dbReference type="Gene3D" id="6.10.140.1120">
    <property type="match status" value="1"/>
</dbReference>
<evidence type="ECO:0000313" key="3">
    <source>
        <dbReference type="Ensembl" id="ENSNNAP00000006412.1"/>
    </source>
</evidence>
<reference evidence="3" key="1">
    <citation type="submission" date="2025-08" db="UniProtKB">
        <authorList>
            <consortium name="Ensembl"/>
        </authorList>
    </citation>
    <scope>IDENTIFICATION</scope>
</reference>
<dbReference type="Pfam" id="PF20406">
    <property type="entry name" value="SAM_KSR1_N"/>
    <property type="match status" value="1"/>
</dbReference>
<evidence type="ECO:0000259" key="2">
    <source>
        <dbReference type="Pfam" id="PF20406"/>
    </source>
</evidence>
<evidence type="ECO:0000313" key="4">
    <source>
        <dbReference type="Proteomes" id="UP000694559"/>
    </source>
</evidence>
<accession>A0A8C6VRE7</accession>
<evidence type="ECO:0000256" key="1">
    <source>
        <dbReference type="SAM" id="MobiDB-lite"/>
    </source>
</evidence>
<dbReference type="InterPro" id="IPR046861">
    <property type="entry name" value="SAM_KSR1_N"/>
</dbReference>
<organism evidence="3 4">
    <name type="scientific">Naja naja</name>
    <name type="common">Indian cobra</name>
    <dbReference type="NCBI Taxonomy" id="35670"/>
    <lineage>
        <taxon>Eukaryota</taxon>
        <taxon>Metazoa</taxon>
        <taxon>Chordata</taxon>
        <taxon>Craniata</taxon>
        <taxon>Vertebrata</taxon>
        <taxon>Euteleostomi</taxon>
        <taxon>Lepidosauria</taxon>
        <taxon>Squamata</taxon>
        <taxon>Bifurcata</taxon>
        <taxon>Unidentata</taxon>
        <taxon>Episquamata</taxon>
        <taxon>Toxicofera</taxon>
        <taxon>Serpentes</taxon>
        <taxon>Colubroidea</taxon>
        <taxon>Elapidae</taxon>
        <taxon>Elapinae</taxon>
        <taxon>Naja</taxon>
    </lineage>
</organism>
<proteinExistence type="predicted"/>
<dbReference type="Proteomes" id="UP000694559">
    <property type="component" value="Unplaced"/>
</dbReference>
<protein>
    <recommendedName>
        <fullName evidence="2">Kinase suppressor RAS 1 N-terminal helical hairpin domain-containing protein</fullName>
    </recommendedName>
</protein>
<feature type="domain" description="Kinase suppressor RAS 1 N-terminal helical hairpin" evidence="2">
    <location>
        <begin position="22"/>
        <end position="60"/>
    </location>
</feature>
<dbReference type="AlphaFoldDB" id="A0A8C6VRE7"/>
<dbReference type="Ensembl" id="ENSNNAT00000006714.1">
    <property type="protein sequence ID" value="ENSNNAP00000006412.1"/>
    <property type="gene ID" value="ENSNNAG00000004346.1"/>
</dbReference>
<dbReference type="OMA" id="TTWILNC"/>
<sequence>MDEAAMPPPPPPLSLQKALQQCELVQNMIDISISNLEGLRTKCATSNDLTQKEIRTLESLLKNLQCYSTHNSVAKLLHWFIVLIEIASGQLSLEDLLEMSDEQVCKTVEKFGANWEECARLNASLSCLRNVYKSGGSLSKQDWSIQWPPTTETGKENSSVCQSESMQWIRTHLSLSPKPKSKCIPHFCHPTLSHELVYAHADRLTVEGFAGLCPPLESGHRSLPPSPRQRHAAHTQPCTLNIITTMTAPGTPPVRRRNKVKPPGTPPPSSRKLIHLFPGFTVLHRSKSHEFQLGNRVDESHTPK</sequence>
<dbReference type="OrthoDB" id="774951at2759"/>
<name>A0A8C6VRE7_NAJNA</name>
<dbReference type="InterPro" id="IPR046933">
    <property type="entry name" value="SAM_KSR1_N_sf"/>
</dbReference>
<dbReference type="GeneTree" id="ENSGT00940000169488"/>
<keyword evidence="4" id="KW-1185">Reference proteome</keyword>
<feature type="region of interest" description="Disordered" evidence="1">
    <location>
        <begin position="247"/>
        <end position="273"/>
    </location>
</feature>